<feature type="region of interest" description="Disordered" evidence="1">
    <location>
        <begin position="33"/>
        <end position="57"/>
    </location>
</feature>
<name>A0A0C3FX69_PILCF</name>
<dbReference type="AlphaFoldDB" id="A0A0C3FX69"/>
<dbReference type="InParanoid" id="A0A0C3FX69"/>
<dbReference type="STRING" id="765440.A0A0C3FX69"/>
<sequence length="215" mass="24114">MLARFTSIRLCLRAHPISHKPLPPIILRRMSSSKENNQPKNASGLTASQSKALKERTAEPNEEKVICAIKEMYSCLAKESTFDIYTQDAIFHDPIGIAEGKGSIRAQFVGLAKIFEKAEILKFRILSNPSEVPSTTILIDQDVAYYRKSSSSPFKTINSLLTIKTNDEHLVTSHTEEWNHNKETTSDDGFIGMLNEHRKKATARITNIIIGEPKC</sequence>
<organism evidence="2 3">
    <name type="scientific">Piloderma croceum (strain F 1598)</name>
    <dbReference type="NCBI Taxonomy" id="765440"/>
    <lineage>
        <taxon>Eukaryota</taxon>
        <taxon>Fungi</taxon>
        <taxon>Dikarya</taxon>
        <taxon>Basidiomycota</taxon>
        <taxon>Agaricomycotina</taxon>
        <taxon>Agaricomycetes</taxon>
        <taxon>Agaricomycetidae</taxon>
        <taxon>Atheliales</taxon>
        <taxon>Atheliaceae</taxon>
        <taxon>Piloderma</taxon>
    </lineage>
</organism>
<feature type="compositionally biased region" description="Polar residues" evidence="1">
    <location>
        <begin position="33"/>
        <end position="51"/>
    </location>
</feature>
<protein>
    <submittedName>
        <fullName evidence="2">Uncharacterized protein</fullName>
    </submittedName>
</protein>
<dbReference type="HOGENOM" id="CLU_109055_0_0_1"/>
<dbReference type="Proteomes" id="UP000054166">
    <property type="component" value="Unassembled WGS sequence"/>
</dbReference>
<reference evidence="3" key="2">
    <citation type="submission" date="2015-01" db="EMBL/GenBank/DDBJ databases">
        <title>Evolutionary Origins and Diversification of the Mycorrhizal Mutualists.</title>
        <authorList>
            <consortium name="DOE Joint Genome Institute"/>
            <consortium name="Mycorrhizal Genomics Consortium"/>
            <person name="Kohler A."/>
            <person name="Kuo A."/>
            <person name="Nagy L.G."/>
            <person name="Floudas D."/>
            <person name="Copeland A."/>
            <person name="Barry K.W."/>
            <person name="Cichocki N."/>
            <person name="Veneault-Fourrey C."/>
            <person name="LaButti K."/>
            <person name="Lindquist E.A."/>
            <person name="Lipzen A."/>
            <person name="Lundell T."/>
            <person name="Morin E."/>
            <person name="Murat C."/>
            <person name="Riley R."/>
            <person name="Ohm R."/>
            <person name="Sun H."/>
            <person name="Tunlid A."/>
            <person name="Henrissat B."/>
            <person name="Grigoriev I.V."/>
            <person name="Hibbett D.S."/>
            <person name="Martin F."/>
        </authorList>
    </citation>
    <scope>NUCLEOTIDE SEQUENCE [LARGE SCALE GENOMIC DNA]</scope>
    <source>
        <strain evidence="3">F 1598</strain>
    </source>
</reference>
<evidence type="ECO:0000313" key="3">
    <source>
        <dbReference type="Proteomes" id="UP000054166"/>
    </source>
</evidence>
<reference evidence="2 3" key="1">
    <citation type="submission" date="2014-04" db="EMBL/GenBank/DDBJ databases">
        <authorList>
            <consortium name="DOE Joint Genome Institute"/>
            <person name="Kuo A."/>
            <person name="Tarkka M."/>
            <person name="Buscot F."/>
            <person name="Kohler A."/>
            <person name="Nagy L.G."/>
            <person name="Floudas D."/>
            <person name="Copeland A."/>
            <person name="Barry K.W."/>
            <person name="Cichocki N."/>
            <person name="Veneault-Fourrey C."/>
            <person name="LaButti K."/>
            <person name="Lindquist E.A."/>
            <person name="Lipzen A."/>
            <person name="Lundell T."/>
            <person name="Morin E."/>
            <person name="Murat C."/>
            <person name="Sun H."/>
            <person name="Tunlid A."/>
            <person name="Henrissat B."/>
            <person name="Grigoriev I.V."/>
            <person name="Hibbett D.S."/>
            <person name="Martin F."/>
            <person name="Nordberg H.P."/>
            <person name="Cantor M.N."/>
            <person name="Hua S.X."/>
        </authorList>
    </citation>
    <scope>NUCLEOTIDE SEQUENCE [LARGE SCALE GENOMIC DNA]</scope>
    <source>
        <strain evidence="2 3">F 1598</strain>
    </source>
</reference>
<proteinExistence type="predicted"/>
<evidence type="ECO:0000313" key="2">
    <source>
        <dbReference type="EMBL" id="KIM88840.1"/>
    </source>
</evidence>
<dbReference type="EMBL" id="KN832976">
    <property type="protein sequence ID" value="KIM88840.1"/>
    <property type="molecule type" value="Genomic_DNA"/>
</dbReference>
<evidence type="ECO:0000256" key="1">
    <source>
        <dbReference type="SAM" id="MobiDB-lite"/>
    </source>
</evidence>
<gene>
    <name evidence="2" type="ORF">PILCRDRAFT_813825</name>
</gene>
<keyword evidence="3" id="KW-1185">Reference proteome</keyword>
<dbReference type="PANTHER" id="PTHR34213:SF2">
    <property type="entry name" value="NUCLEAR TRANSPORT FACTOR 2 (NTF2) FAMILY PROTEIN"/>
    <property type="match status" value="1"/>
</dbReference>
<dbReference type="OrthoDB" id="2400485at2759"/>
<dbReference type="PANTHER" id="PTHR34213">
    <property type="entry name" value="NUCLEAR TRANSPORT FACTOR 2 (NTF2) FAMILY PROTEIN"/>
    <property type="match status" value="1"/>
</dbReference>
<accession>A0A0C3FX69</accession>